<proteinExistence type="predicted"/>
<feature type="compositionally biased region" description="Polar residues" evidence="1">
    <location>
        <begin position="77"/>
        <end position="92"/>
    </location>
</feature>
<keyword evidence="2" id="KW-0472">Membrane</keyword>
<dbReference type="Proteomes" id="UP000241474">
    <property type="component" value="Segment"/>
</dbReference>
<organism evidence="3 4">
    <name type="scientific">Acanthamoeba polyphaga mimivirus</name>
    <name type="common">APMV</name>
    <dbReference type="NCBI Taxonomy" id="212035"/>
    <lineage>
        <taxon>Viruses</taxon>
        <taxon>Varidnaviria</taxon>
        <taxon>Bamfordvirae</taxon>
        <taxon>Nucleocytoviricota</taxon>
        <taxon>Megaviricetes</taxon>
        <taxon>Imitervirales</taxon>
        <taxon>Mimiviridae</taxon>
        <taxon>Megamimivirinae</taxon>
        <taxon>Mimivirus</taxon>
        <taxon>Mimivirus bradfordmassiliense</taxon>
    </lineage>
</organism>
<reference evidence="3 4" key="1">
    <citation type="submission" date="2014-10" db="EMBL/GenBank/DDBJ databases">
        <title>Pan-genome analysis of Brazilian lineage A amoebal mimiviruses.</title>
        <authorList>
            <person name="Assis F.L."/>
            <person name="Abrahao J.S."/>
            <person name="Kroon E.G."/>
            <person name="Dornas F.P."/>
            <person name="Andrade K.R."/>
            <person name="Borato P.V.M."/>
            <person name="Pilotto M.R."/>
            <person name="Benamar S."/>
            <person name="LaScola B."/>
            <person name="Colson P."/>
        </authorList>
    </citation>
    <scope>NUCLEOTIDE SEQUENCE [LARGE SCALE GENOMIC DNA]</scope>
    <source>
        <strain evidence="3 4">Oyster</strain>
    </source>
</reference>
<evidence type="ECO:0000256" key="2">
    <source>
        <dbReference type="SAM" id="Phobius"/>
    </source>
</evidence>
<keyword evidence="2" id="KW-0812">Transmembrane</keyword>
<dbReference type="EMBL" id="KM982401">
    <property type="protein sequence ID" value="AKI79496.1"/>
    <property type="molecule type" value="Genomic_DNA"/>
</dbReference>
<protein>
    <submittedName>
        <fullName evidence="3">Uncharacterized protein</fullName>
    </submittedName>
</protein>
<name>A0A0G2Y8T5_MIMIV</name>
<organismHost>
    <name type="scientific">Acanthamoeba polyphaga</name>
    <name type="common">Amoeba</name>
    <dbReference type="NCBI Taxonomy" id="5757"/>
</organismHost>
<feature type="region of interest" description="Disordered" evidence="1">
    <location>
        <begin position="77"/>
        <end position="96"/>
    </location>
</feature>
<keyword evidence="2" id="KW-1133">Transmembrane helix</keyword>
<evidence type="ECO:0000313" key="4">
    <source>
        <dbReference type="Proteomes" id="UP000241474"/>
    </source>
</evidence>
<sequence length="194" mass="21929">MSWHTGSNQDNKLFPKGKLSGSYAPLDIAFENSPAMNEFENRLCHNNPIISERSMSPAVSASYSNSEATSCGCMQTQTQPQHQTLSQHLPQTHHTDAHDQQKLSGIFYNRTTDAQNQFSETINPPPSYTVHNTDIRIPLNRQQQYPANHLGSELLEGYNNVGTEPCMGFWEILLLIILIAVLVYGIYWLYKSEK</sequence>
<feature type="transmembrane region" description="Helical" evidence="2">
    <location>
        <begin position="169"/>
        <end position="190"/>
    </location>
</feature>
<evidence type="ECO:0000313" key="3">
    <source>
        <dbReference type="EMBL" id="AKI79496.1"/>
    </source>
</evidence>
<accession>A0A0G2Y8T5</accession>
<evidence type="ECO:0000256" key="1">
    <source>
        <dbReference type="SAM" id="MobiDB-lite"/>
    </source>
</evidence>